<keyword evidence="1" id="KW-1133">Transmembrane helix</keyword>
<gene>
    <name evidence="2" type="ORF">SELO1098_LOCUS20921</name>
</gene>
<accession>A0A7S3HEC1</accession>
<organism evidence="2">
    <name type="scientific">Spumella elongata</name>
    <dbReference type="NCBI Taxonomy" id="89044"/>
    <lineage>
        <taxon>Eukaryota</taxon>
        <taxon>Sar</taxon>
        <taxon>Stramenopiles</taxon>
        <taxon>Ochrophyta</taxon>
        <taxon>Chrysophyceae</taxon>
        <taxon>Chromulinales</taxon>
        <taxon>Chromulinaceae</taxon>
        <taxon>Spumella</taxon>
    </lineage>
</organism>
<sequence>MAPATPASSSAAQAPADADAASAVAVAGWLSPTPGLNYGLIVALQSVACAVCVVLAILEYVASTPGADIDMPSLEWAKDSGWWILPAPFIPAVVYFGLLWSAQKSKAGPDARARAAKKDT</sequence>
<proteinExistence type="predicted"/>
<keyword evidence="1" id="KW-0812">Transmembrane</keyword>
<protein>
    <submittedName>
        <fullName evidence="2">Uncharacterized protein</fullName>
    </submittedName>
</protein>
<dbReference type="AlphaFoldDB" id="A0A7S3HEC1"/>
<evidence type="ECO:0000313" key="2">
    <source>
        <dbReference type="EMBL" id="CAE0292075.1"/>
    </source>
</evidence>
<keyword evidence="1" id="KW-0472">Membrane</keyword>
<evidence type="ECO:0000256" key="1">
    <source>
        <dbReference type="SAM" id="Phobius"/>
    </source>
</evidence>
<feature type="transmembrane region" description="Helical" evidence="1">
    <location>
        <begin position="38"/>
        <end position="62"/>
    </location>
</feature>
<feature type="transmembrane region" description="Helical" evidence="1">
    <location>
        <begin position="82"/>
        <end position="102"/>
    </location>
</feature>
<reference evidence="2" key="1">
    <citation type="submission" date="2021-01" db="EMBL/GenBank/DDBJ databases">
        <authorList>
            <person name="Corre E."/>
            <person name="Pelletier E."/>
            <person name="Niang G."/>
            <person name="Scheremetjew M."/>
            <person name="Finn R."/>
            <person name="Kale V."/>
            <person name="Holt S."/>
            <person name="Cochrane G."/>
            <person name="Meng A."/>
            <person name="Brown T."/>
            <person name="Cohen L."/>
        </authorList>
    </citation>
    <scope>NUCLEOTIDE SEQUENCE</scope>
    <source>
        <strain evidence="2">CCAP 955/1</strain>
    </source>
</reference>
<dbReference type="EMBL" id="HBIC01040781">
    <property type="protein sequence ID" value="CAE0292075.1"/>
    <property type="molecule type" value="Transcribed_RNA"/>
</dbReference>
<name>A0A7S3HEC1_9STRA</name>